<dbReference type="Pfam" id="PF04724">
    <property type="entry name" value="Glyco_transf_17"/>
    <property type="match status" value="1"/>
</dbReference>
<dbReference type="EMBL" id="MLAK01001266">
    <property type="protein sequence ID" value="OHS95075.1"/>
    <property type="molecule type" value="Genomic_DNA"/>
</dbReference>
<gene>
    <name evidence="1" type="ORF">TRFO_38719</name>
</gene>
<dbReference type="GeneID" id="94846920"/>
<name>A0A1J4JBP9_9EUKA</name>
<keyword evidence="2" id="KW-1185">Reference proteome</keyword>
<comment type="caution">
    <text evidence="1">The sequence shown here is derived from an EMBL/GenBank/DDBJ whole genome shotgun (WGS) entry which is preliminary data.</text>
</comment>
<organism evidence="1 2">
    <name type="scientific">Tritrichomonas foetus</name>
    <dbReference type="NCBI Taxonomy" id="1144522"/>
    <lineage>
        <taxon>Eukaryota</taxon>
        <taxon>Metamonada</taxon>
        <taxon>Parabasalia</taxon>
        <taxon>Tritrichomonadida</taxon>
        <taxon>Tritrichomonadidae</taxon>
        <taxon>Tritrichomonas</taxon>
    </lineage>
</organism>
<dbReference type="RefSeq" id="XP_068348212.1">
    <property type="nucleotide sequence ID" value="XM_068512216.1"/>
</dbReference>
<dbReference type="PANTHER" id="PTHR12224:SF0">
    <property type="entry name" value="BETA-1,4-MANNOSYL-GLYCOPROTEIN 4-BETA-N-ACETYLGLUCOSAMINYLTRANSFERASE"/>
    <property type="match status" value="1"/>
</dbReference>
<proteinExistence type="predicted"/>
<evidence type="ECO:0000313" key="1">
    <source>
        <dbReference type="EMBL" id="OHS95075.1"/>
    </source>
</evidence>
<protein>
    <submittedName>
        <fullName evidence="1">Beta-1,4-mannosyl-glycoprotein beta-1,4-N-acetylglucosaminyltransferase</fullName>
    </submittedName>
</protein>
<dbReference type="VEuPathDB" id="TrichDB:TRFO_38719"/>
<reference evidence="1" key="1">
    <citation type="submission" date="2016-10" db="EMBL/GenBank/DDBJ databases">
        <authorList>
            <person name="Benchimol M."/>
            <person name="Almeida L.G."/>
            <person name="Vasconcelos A.T."/>
            <person name="Perreira-Neves A."/>
            <person name="Rosa I.A."/>
            <person name="Tasca T."/>
            <person name="Bogo M.R."/>
            <person name="de Souza W."/>
        </authorList>
    </citation>
    <scope>NUCLEOTIDE SEQUENCE [LARGE SCALE GENOMIC DNA]</scope>
    <source>
        <strain evidence="1">K</strain>
    </source>
</reference>
<evidence type="ECO:0000313" key="2">
    <source>
        <dbReference type="Proteomes" id="UP000179807"/>
    </source>
</evidence>
<dbReference type="Proteomes" id="UP000179807">
    <property type="component" value="Unassembled WGS sequence"/>
</dbReference>
<dbReference type="GO" id="GO:0016020">
    <property type="term" value="C:membrane"/>
    <property type="evidence" value="ECO:0007669"/>
    <property type="project" value="InterPro"/>
</dbReference>
<dbReference type="GO" id="GO:0006044">
    <property type="term" value="P:N-acetylglucosamine metabolic process"/>
    <property type="evidence" value="ECO:0007669"/>
    <property type="project" value="TreeGrafter"/>
</dbReference>
<accession>A0A1J4JBP9</accession>
<dbReference type="InterPro" id="IPR006813">
    <property type="entry name" value="Glyco_trans_17"/>
</dbReference>
<dbReference type="PANTHER" id="PTHR12224">
    <property type="entry name" value="BETA-1,4-MANNOSYL-GLYCOPROTEIN BETA-1,4-N-ACETYLGLUCOSAMINYL-TRANSFERASE"/>
    <property type="match status" value="1"/>
</dbReference>
<sequence>MFQHLLFSFFAFFYAKKYLHIPKFYHEFEIFSRIFMNIFDYDIFISRNPKYVNSIDTNESRSSNEYISLPRNTKIRKFNFGNMENQYKDAKFNEMTFRQFLTAIDLGRNFKNNNKYERYSILNGLTNFVIKEPMKPINEVCEKKIFISMNCSDYPKTFTGERSLEEQQRIKIGHLIQFGFDADLLEIFLNEVYDEIDKFFIVESQESHFLQTPKDLVWPLLSEQPRFAKFRNKIVYIVITHEMIQNIVNQMKIDHQQPNIWLNEGIQEKLRWEFFLEWNEKNDNYFKDDDIIGFGDTDEIPSFMNLRLLKKCNMRGTTDIGIWFTFGQINKYFYSDFPIRGHRNTLGDPTYFILRNAKNQLNTPSRNRGKSPYYLLGGIHLTRYRYLPSLMMKEITQTEANGATSLMRAFSMNKSMHEIALILYQKNQKGWESSHRYLDLKPDLINQVPYLLPWFLGCNLERYPSFMENPLPDPRIEP</sequence>
<dbReference type="OrthoDB" id="6474464at2759"/>
<dbReference type="AlphaFoldDB" id="A0A1J4JBP9"/>
<dbReference type="GO" id="GO:0003830">
    <property type="term" value="F:beta-1,4-mannosylglycoprotein 4-beta-N-acetylglucosaminyltransferase activity"/>
    <property type="evidence" value="ECO:0007669"/>
    <property type="project" value="InterPro"/>
</dbReference>